<gene>
    <name evidence="14" type="ORF">ACPOL_4338</name>
</gene>
<reference evidence="14 15" key="1">
    <citation type="journal article" date="2018" name="Front. Microbiol.">
        <title>Hydrolytic Capabilities as a Key to Environmental Success: Chitinolytic and Cellulolytic Acidobacteria From Acidic Sub-arctic Soils and Boreal Peatlands.</title>
        <authorList>
            <person name="Belova S.E."/>
            <person name="Ravin N.V."/>
            <person name="Pankratov T.A."/>
            <person name="Rakitin A.L."/>
            <person name="Ivanova A.A."/>
            <person name="Beletsky A.V."/>
            <person name="Mardanov A.V."/>
            <person name="Sinninghe Damste J.S."/>
            <person name="Dedysh S.N."/>
        </authorList>
    </citation>
    <scope>NUCLEOTIDE SEQUENCE [LARGE SCALE GENOMIC DNA]</scope>
    <source>
        <strain evidence="14 15">SBC82</strain>
    </source>
</reference>
<dbReference type="InterPro" id="IPR005467">
    <property type="entry name" value="His_kinase_dom"/>
</dbReference>
<evidence type="ECO:0000256" key="9">
    <source>
        <dbReference type="ARBA" id="ARBA00023012"/>
    </source>
</evidence>
<dbReference type="SMART" id="SM00387">
    <property type="entry name" value="HATPase_c"/>
    <property type="match status" value="1"/>
</dbReference>
<dbReference type="InterPro" id="IPR003661">
    <property type="entry name" value="HisK_dim/P_dom"/>
</dbReference>
<comment type="subcellular location">
    <subcellularLocation>
        <location evidence="2">Membrane</location>
    </subcellularLocation>
</comment>
<dbReference type="Pfam" id="PF02518">
    <property type="entry name" value="HATPase_c"/>
    <property type="match status" value="1"/>
</dbReference>
<dbReference type="InterPro" id="IPR036097">
    <property type="entry name" value="HisK_dim/P_sf"/>
</dbReference>
<feature type="transmembrane region" description="Helical" evidence="11">
    <location>
        <begin position="150"/>
        <end position="175"/>
    </location>
</feature>
<keyword evidence="4" id="KW-0597">Phosphoprotein</keyword>
<keyword evidence="7 14" id="KW-0418">Kinase</keyword>
<evidence type="ECO:0000256" key="5">
    <source>
        <dbReference type="ARBA" id="ARBA00022679"/>
    </source>
</evidence>
<keyword evidence="9" id="KW-0902">Two-component regulatory system</keyword>
<dbReference type="Gene3D" id="1.10.287.130">
    <property type="match status" value="1"/>
</dbReference>
<dbReference type="InterPro" id="IPR003594">
    <property type="entry name" value="HATPase_dom"/>
</dbReference>
<feature type="domain" description="HAMP" evidence="13">
    <location>
        <begin position="176"/>
        <end position="229"/>
    </location>
</feature>
<dbReference type="EC" id="2.7.13.3" evidence="3"/>
<dbReference type="GO" id="GO:0005886">
    <property type="term" value="C:plasma membrane"/>
    <property type="evidence" value="ECO:0007669"/>
    <property type="project" value="TreeGrafter"/>
</dbReference>
<proteinExistence type="predicted"/>
<dbReference type="AlphaFoldDB" id="A0A2Z5G320"/>
<dbReference type="InterPro" id="IPR050428">
    <property type="entry name" value="TCS_sensor_his_kinase"/>
</dbReference>
<organism evidence="14 15">
    <name type="scientific">Acidisarcina polymorpha</name>
    <dbReference type="NCBI Taxonomy" id="2211140"/>
    <lineage>
        <taxon>Bacteria</taxon>
        <taxon>Pseudomonadati</taxon>
        <taxon>Acidobacteriota</taxon>
        <taxon>Terriglobia</taxon>
        <taxon>Terriglobales</taxon>
        <taxon>Acidobacteriaceae</taxon>
        <taxon>Acidisarcina</taxon>
    </lineage>
</organism>
<evidence type="ECO:0000256" key="4">
    <source>
        <dbReference type="ARBA" id="ARBA00022553"/>
    </source>
</evidence>
<keyword evidence="10 11" id="KW-0472">Membrane</keyword>
<dbReference type="PANTHER" id="PTHR45436">
    <property type="entry name" value="SENSOR HISTIDINE KINASE YKOH"/>
    <property type="match status" value="1"/>
</dbReference>
<dbReference type="Pfam" id="PF00512">
    <property type="entry name" value="HisKA"/>
    <property type="match status" value="1"/>
</dbReference>
<evidence type="ECO:0000256" key="2">
    <source>
        <dbReference type="ARBA" id="ARBA00004370"/>
    </source>
</evidence>
<keyword evidence="15" id="KW-1185">Reference proteome</keyword>
<evidence type="ECO:0000256" key="7">
    <source>
        <dbReference type="ARBA" id="ARBA00022777"/>
    </source>
</evidence>
<comment type="catalytic activity">
    <reaction evidence="1">
        <text>ATP + protein L-histidine = ADP + protein N-phospho-L-histidine.</text>
        <dbReference type="EC" id="2.7.13.3"/>
    </reaction>
</comment>
<dbReference type="Pfam" id="PF00672">
    <property type="entry name" value="HAMP"/>
    <property type="match status" value="1"/>
</dbReference>
<accession>A0A2Z5G320</accession>
<dbReference type="InterPro" id="IPR004358">
    <property type="entry name" value="Sig_transdc_His_kin-like_C"/>
</dbReference>
<evidence type="ECO:0000256" key="1">
    <source>
        <dbReference type="ARBA" id="ARBA00000085"/>
    </source>
</evidence>
<feature type="transmembrane region" description="Helical" evidence="11">
    <location>
        <begin position="6"/>
        <end position="26"/>
    </location>
</feature>
<evidence type="ECO:0000256" key="11">
    <source>
        <dbReference type="SAM" id="Phobius"/>
    </source>
</evidence>
<dbReference type="KEGG" id="abas:ACPOL_4338"/>
<dbReference type="SUPFAM" id="SSF47384">
    <property type="entry name" value="Homodimeric domain of signal transducing histidine kinase"/>
    <property type="match status" value="1"/>
</dbReference>
<dbReference type="GO" id="GO:0000155">
    <property type="term" value="F:phosphorelay sensor kinase activity"/>
    <property type="evidence" value="ECO:0007669"/>
    <property type="project" value="InterPro"/>
</dbReference>
<evidence type="ECO:0000313" key="14">
    <source>
        <dbReference type="EMBL" id="AXC13613.1"/>
    </source>
</evidence>
<evidence type="ECO:0000256" key="6">
    <source>
        <dbReference type="ARBA" id="ARBA00022692"/>
    </source>
</evidence>
<dbReference type="SMART" id="SM00304">
    <property type="entry name" value="HAMP"/>
    <property type="match status" value="1"/>
</dbReference>
<protein>
    <recommendedName>
        <fullName evidence="3">histidine kinase</fullName>
        <ecNumber evidence="3">2.7.13.3</ecNumber>
    </recommendedName>
</protein>
<dbReference type="CDD" id="cd06225">
    <property type="entry name" value="HAMP"/>
    <property type="match status" value="1"/>
</dbReference>
<dbReference type="SUPFAM" id="SSF158472">
    <property type="entry name" value="HAMP domain-like"/>
    <property type="match status" value="1"/>
</dbReference>
<dbReference type="SMART" id="SM00388">
    <property type="entry name" value="HisKA"/>
    <property type="match status" value="1"/>
</dbReference>
<dbReference type="PANTHER" id="PTHR45436:SF5">
    <property type="entry name" value="SENSOR HISTIDINE KINASE TRCS"/>
    <property type="match status" value="1"/>
</dbReference>
<dbReference type="CDD" id="cd00082">
    <property type="entry name" value="HisKA"/>
    <property type="match status" value="1"/>
</dbReference>
<dbReference type="InterPro" id="IPR036890">
    <property type="entry name" value="HATPase_C_sf"/>
</dbReference>
<dbReference type="SUPFAM" id="SSF55874">
    <property type="entry name" value="ATPase domain of HSP90 chaperone/DNA topoisomerase II/histidine kinase"/>
    <property type="match status" value="1"/>
</dbReference>
<dbReference type="Gene3D" id="6.10.340.10">
    <property type="match status" value="1"/>
</dbReference>
<evidence type="ECO:0000256" key="8">
    <source>
        <dbReference type="ARBA" id="ARBA00022989"/>
    </source>
</evidence>
<keyword evidence="6 11" id="KW-0812">Transmembrane</keyword>
<keyword evidence="5" id="KW-0808">Transferase</keyword>
<dbReference type="PROSITE" id="PS50885">
    <property type="entry name" value="HAMP"/>
    <property type="match status" value="1"/>
</dbReference>
<dbReference type="Proteomes" id="UP000253606">
    <property type="component" value="Chromosome"/>
</dbReference>
<dbReference type="InterPro" id="IPR003660">
    <property type="entry name" value="HAMP_dom"/>
</dbReference>
<evidence type="ECO:0000259" key="13">
    <source>
        <dbReference type="PROSITE" id="PS50885"/>
    </source>
</evidence>
<evidence type="ECO:0000259" key="12">
    <source>
        <dbReference type="PROSITE" id="PS50109"/>
    </source>
</evidence>
<evidence type="ECO:0000256" key="10">
    <source>
        <dbReference type="ARBA" id="ARBA00023136"/>
    </source>
</evidence>
<dbReference type="PROSITE" id="PS50109">
    <property type="entry name" value="HIS_KIN"/>
    <property type="match status" value="1"/>
</dbReference>
<dbReference type="EMBL" id="CP030840">
    <property type="protein sequence ID" value="AXC13613.1"/>
    <property type="molecule type" value="Genomic_DNA"/>
</dbReference>
<dbReference type="PRINTS" id="PR00344">
    <property type="entry name" value="BCTRLSENSOR"/>
</dbReference>
<evidence type="ECO:0000313" key="15">
    <source>
        <dbReference type="Proteomes" id="UP000253606"/>
    </source>
</evidence>
<feature type="domain" description="Histidine kinase" evidence="12">
    <location>
        <begin position="237"/>
        <end position="459"/>
    </location>
</feature>
<sequence length="465" mass="51681">MWYVAVLALILAVYLGVVFFFQLALLERQMYHDAVQDVETVEALFFFDPSGQLQLQQNYFVHPQNRLLVDRLVEVQNLSGQVLYRSSTLKNLPLDGAQFPSEGTNSFNERTTKLADGSRVFLVSHVHPVEGHPLLIRLGYRLSSLESRMLQFTFVLLLGLPIALIAAAFAGYGIARKALSPLDEMTERAESITSKNLHERLTVENPDDELGRMARVFNHLLGRLERAFAELQRFTADAAHELRTPLASVRTTGELALERNPGADEFRETVSSMLEETIRLNQTIDGLLILARTEARQVGETEELVSLPELVHEILKLLEVVIEERRVSVSEDHDGHPEVPVCADRSFVRAAILNVLHNAIKFSPPGSRLQIAYSSATLESKPAERVCIADSGPGIQAGEHERIFDRFFTSRNPDTQLSSGSGLGLSIAKLAIDRCGGRIFFDKAATEGARCCIDLPVGQCPPEKK</sequence>
<evidence type="ECO:0000256" key="3">
    <source>
        <dbReference type="ARBA" id="ARBA00012438"/>
    </source>
</evidence>
<dbReference type="Gene3D" id="3.30.565.10">
    <property type="entry name" value="Histidine kinase-like ATPase, C-terminal domain"/>
    <property type="match status" value="1"/>
</dbReference>
<keyword evidence="8 11" id="KW-1133">Transmembrane helix</keyword>
<name>A0A2Z5G320_9BACT</name>